<dbReference type="AlphaFoldDB" id="A0A1Y3QY23"/>
<dbReference type="Pfam" id="PF11396">
    <property type="entry name" value="PepSY_like"/>
    <property type="match status" value="2"/>
</dbReference>
<dbReference type="EMBL" id="NFHB01000002">
    <property type="protein sequence ID" value="OUN04581.1"/>
    <property type="molecule type" value="Genomic_DNA"/>
</dbReference>
<reference evidence="3" key="1">
    <citation type="submission" date="2017-04" db="EMBL/GenBank/DDBJ databases">
        <title>Function of individual gut microbiota members based on whole genome sequencing of pure cultures obtained from chicken caecum.</title>
        <authorList>
            <person name="Medvecky M."/>
            <person name="Cejkova D."/>
            <person name="Polansky O."/>
            <person name="Karasova D."/>
            <person name="Kubasova T."/>
            <person name="Cizek A."/>
            <person name="Rychlik I."/>
        </authorList>
    </citation>
    <scope>NUCLEOTIDE SEQUENCE [LARGE SCALE GENOMIC DNA]</scope>
    <source>
        <strain evidence="3">An90</strain>
    </source>
</reference>
<dbReference type="Gene3D" id="3.10.450.360">
    <property type="match status" value="2"/>
</dbReference>
<accession>A0A1Y3QY23</accession>
<evidence type="ECO:0000259" key="1">
    <source>
        <dbReference type="Pfam" id="PF11396"/>
    </source>
</evidence>
<feature type="domain" description="Putative beta-lactamase-inhibitor-like PepSY-like" evidence="1">
    <location>
        <begin position="186"/>
        <end position="233"/>
    </location>
</feature>
<feature type="domain" description="Putative beta-lactamase-inhibitor-like PepSY-like" evidence="1">
    <location>
        <begin position="49"/>
        <end position="137"/>
    </location>
</feature>
<sequence>MGLVSLGAMAGCEDDDRKSVRVPAAVQGAFGKMFPAASHVEWEDRGGYVVADFRSAGTVMQAWFDAAGKWHMTEEDISYAELPQAVRTAYEAGDYAAWHVDDVDKLQRNGQETVYVIEVEHAKQEFDLYYSEDGVLLREAADTDGNGDHGDMLPQELPKAVSDFIARKYPGARIIDAEREKGNTEVDIIFAGKALEVCFGTGGAWLWTKTELRLSEIPDVVRRALQSSQYGTWEIDDADLYESPDRVWYAFDMEDPRSEREATVRILGDGTLL</sequence>
<evidence type="ECO:0000313" key="3">
    <source>
        <dbReference type="Proteomes" id="UP000195772"/>
    </source>
</evidence>
<evidence type="ECO:0000313" key="2">
    <source>
        <dbReference type="EMBL" id="OUN04581.1"/>
    </source>
</evidence>
<gene>
    <name evidence="2" type="ORF">B5G41_02815</name>
</gene>
<dbReference type="eggNOG" id="COG3212">
    <property type="taxonomic scope" value="Bacteria"/>
</dbReference>
<dbReference type="Proteomes" id="UP000195772">
    <property type="component" value="Unassembled WGS sequence"/>
</dbReference>
<organism evidence="2 3">
    <name type="scientific">Alistipes onderdonkii</name>
    <dbReference type="NCBI Taxonomy" id="328813"/>
    <lineage>
        <taxon>Bacteria</taxon>
        <taxon>Pseudomonadati</taxon>
        <taxon>Bacteroidota</taxon>
        <taxon>Bacteroidia</taxon>
        <taxon>Bacteroidales</taxon>
        <taxon>Rikenellaceae</taxon>
        <taxon>Alistipes</taxon>
    </lineage>
</organism>
<dbReference type="SUPFAM" id="SSF160574">
    <property type="entry name" value="BT0923-like"/>
    <property type="match status" value="2"/>
</dbReference>
<name>A0A1Y3QY23_9BACT</name>
<dbReference type="InterPro" id="IPR021533">
    <property type="entry name" value="PepSY-like"/>
</dbReference>
<dbReference type="OrthoDB" id="799540at2"/>
<protein>
    <recommendedName>
        <fullName evidence="1">Putative beta-lactamase-inhibitor-like PepSY-like domain-containing protein</fullName>
    </recommendedName>
</protein>
<proteinExistence type="predicted"/>
<comment type="caution">
    <text evidence="2">The sequence shown here is derived from an EMBL/GenBank/DDBJ whole genome shotgun (WGS) entry which is preliminary data.</text>
</comment>